<dbReference type="Gene3D" id="2.60.120.430">
    <property type="entry name" value="Galactose-binding lectin"/>
    <property type="match status" value="1"/>
</dbReference>
<dbReference type="SUPFAM" id="SSF49785">
    <property type="entry name" value="Galactose-binding domain-like"/>
    <property type="match status" value="1"/>
</dbReference>
<dbReference type="Proteomes" id="UP000789390">
    <property type="component" value="Unassembled WGS sequence"/>
</dbReference>
<reference evidence="4" key="1">
    <citation type="submission" date="2021-11" db="EMBL/GenBank/DDBJ databases">
        <authorList>
            <person name="Schell T."/>
        </authorList>
    </citation>
    <scope>NUCLEOTIDE SEQUENCE</scope>
    <source>
        <strain evidence="4">M5</strain>
    </source>
</reference>
<feature type="signal peptide" evidence="2">
    <location>
        <begin position="1"/>
        <end position="19"/>
    </location>
</feature>
<proteinExistence type="inferred from homology"/>
<evidence type="ECO:0000256" key="2">
    <source>
        <dbReference type="SAM" id="SignalP"/>
    </source>
</evidence>
<dbReference type="InterPro" id="IPR008979">
    <property type="entry name" value="Galactose-bd-like_sf"/>
</dbReference>
<dbReference type="GO" id="GO:0051082">
    <property type="term" value="F:unfolded protein binding"/>
    <property type="evidence" value="ECO:0007669"/>
    <property type="project" value="TreeGrafter"/>
</dbReference>
<feature type="domain" description="NADH:ubiquinone oxidoreductase intermediate-associated protein 30" evidence="3">
    <location>
        <begin position="53"/>
        <end position="220"/>
    </location>
</feature>
<comment type="caution">
    <text evidence="4">The sequence shown here is derived from an EMBL/GenBank/DDBJ whole genome shotgun (WGS) entry which is preliminary data.</text>
</comment>
<dbReference type="AlphaFoldDB" id="A0A8J2WKU7"/>
<accession>A0A8J2WKU7</accession>
<dbReference type="InterPro" id="IPR013857">
    <property type="entry name" value="NADH-UbQ_OxRdtase-assoc_prot30"/>
</dbReference>
<dbReference type="PANTHER" id="PTHR13194:SF19">
    <property type="entry name" value="NAD(P)-BINDING ROSSMANN-FOLD SUPERFAMILY PROTEIN"/>
    <property type="match status" value="1"/>
</dbReference>
<gene>
    <name evidence="4" type="ORF">DGAL_LOCUS9747</name>
</gene>
<dbReference type="OrthoDB" id="426386at2759"/>
<keyword evidence="5" id="KW-1185">Reference proteome</keyword>
<protein>
    <recommendedName>
        <fullName evidence="3">NADH:ubiquinone oxidoreductase intermediate-associated protein 30 domain-containing protein</fullName>
    </recommendedName>
</protein>
<feature type="chain" id="PRO_5035154881" description="NADH:ubiquinone oxidoreductase intermediate-associated protein 30 domain-containing protein" evidence="2">
    <location>
        <begin position="20"/>
        <end position="227"/>
    </location>
</feature>
<organism evidence="4 5">
    <name type="scientific">Daphnia galeata</name>
    <dbReference type="NCBI Taxonomy" id="27404"/>
    <lineage>
        <taxon>Eukaryota</taxon>
        <taxon>Metazoa</taxon>
        <taxon>Ecdysozoa</taxon>
        <taxon>Arthropoda</taxon>
        <taxon>Crustacea</taxon>
        <taxon>Branchiopoda</taxon>
        <taxon>Diplostraca</taxon>
        <taxon>Cladocera</taxon>
        <taxon>Anomopoda</taxon>
        <taxon>Daphniidae</taxon>
        <taxon>Daphnia</taxon>
    </lineage>
</organism>
<evidence type="ECO:0000259" key="3">
    <source>
        <dbReference type="Pfam" id="PF08547"/>
    </source>
</evidence>
<name>A0A8J2WKU7_9CRUS</name>
<evidence type="ECO:0000256" key="1">
    <source>
        <dbReference type="ARBA" id="ARBA00007884"/>
    </source>
</evidence>
<dbReference type="EMBL" id="CAKKLH010000224">
    <property type="protein sequence ID" value="CAH0106591.1"/>
    <property type="molecule type" value="Genomic_DNA"/>
</dbReference>
<evidence type="ECO:0000313" key="5">
    <source>
        <dbReference type="Proteomes" id="UP000789390"/>
    </source>
</evidence>
<dbReference type="PANTHER" id="PTHR13194">
    <property type="entry name" value="COMPLEX I INTERMEDIATE-ASSOCIATED PROTEIN 30"/>
    <property type="match status" value="1"/>
</dbReference>
<comment type="similarity">
    <text evidence="1">Belongs to the CIA30 family.</text>
</comment>
<sequence length="227" mass="24780">MIANIGLKVAGAILVGTLASTYQRSSVACLATSNNSSSNRQAHMNAGEDVTLFDFTDSNADVSNWIESSDTVRQPGMSKAAILLQKAQLFQRAIFFALLNPQPNGAGFAGVRTSVDFDLSGFSSIKMKVRGQGQATNFKITLKHHGEVGDGSPSYEHFFTATQEFQELNFPLNEFKPYWRGQPLQNAEPLDSTNITSFGFQLYGGVYEEHKQSGPATLEIDWVKGTI</sequence>
<dbReference type="GO" id="GO:0010257">
    <property type="term" value="P:NADH dehydrogenase complex assembly"/>
    <property type="evidence" value="ECO:0007669"/>
    <property type="project" value="TreeGrafter"/>
</dbReference>
<keyword evidence="2" id="KW-0732">Signal</keyword>
<evidence type="ECO:0000313" key="4">
    <source>
        <dbReference type="EMBL" id="CAH0106591.1"/>
    </source>
</evidence>
<dbReference type="InterPro" id="IPR039131">
    <property type="entry name" value="NDUFAF1"/>
</dbReference>
<dbReference type="Pfam" id="PF08547">
    <property type="entry name" value="CIA30"/>
    <property type="match status" value="1"/>
</dbReference>